<evidence type="ECO:0000313" key="1">
    <source>
        <dbReference type="EMBL" id="MBB3675526.1"/>
    </source>
</evidence>
<proteinExistence type="predicted"/>
<gene>
    <name evidence="1" type="ORF">FHX36_001261</name>
</gene>
<protein>
    <recommendedName>
        <fullName evidence="3">NUDIX hydrolase</fullName>
    </recommendedName>
</protein>
<accession>A0A839Y2L1</accession>
<evidence type="ECO:0008006" key="3">
    <source>
        <dbReference type="Google" id="ProtNLM"/>
    </source>
</evidence>
<dbReference type="RefSeq" id="WP_183513607.1">
    <property type="nucleotide sequence ID" value="NZ_JACIBU010000001.1"/>
</dbReference>
<dbReference type="Proteomes" id="UP000580718">
    <property type="component" value="Unassembled WGS sequence"/>
</dbReference>
<dbReference type="SUPFAM" id="SSF140478">
    <property type="entry name" value="LemA-like"/>
    <property type="match status" value="1"/>
</dbReference>
<evidence type="ECO:0000313" key="2">
    <source>
        <dbReference type="Proteomes" id="UP000580718"/>
    </source>
</evidence>
<dbReference type="InterPro" id="IPR023353">
    <property type="entry name" value="LemA-like_dom_sf"/>
</dbReference>
<reference evidence="1 2" key="1">
    <citation type="submission" date="2020-08" db="EMBL/GenBank/DDBJ databases">
        <title>Sequencing the genomes of 1000 actinobacteria strains.</title>
        <authorList>
            <person name="Klenk H.-P."/>
        </authorList>
    </citation>
    <scope>NUCLEOTIDE SEQUENCE [LARGE SCALE GENOMIC DNA]</scope>
    <source>
        <strain evidence="1 2">DSM 16678</strain>
    </source>
</reference>
<dbReference type="EMBL" id="JACIBU010000001">
    <property type="protein sequence ID" value="MBB3675526.1"/>
    <property type="molecule type" value="Genomic_DNA"/>
</dbReference>
<dbReference type="AlphaFoldDB" id="A0A839Y2L1"/>
<name>A0A839Y2L1_9ACTN</name>
<comment type="caution">
    <text evidence="1">The sequence shown here is derived from an EMBL/GenBank/DDBJ whole genome shotgun (WGS) entry which is preliminary data.</text>
</comment>
<sequence>MTSGAWLLLAAGVLLALLLASTAFTLTRLRRLAGRVRRAREVLDAALLRRAELAAALAREQAGELGAELAVPLGEAAAGARAPSAGDREAAENRLGRLLRRVPGSALTPELADAGMRVALARRFYNDAVRDTRALRRGRLARVLRLHGRRPLPRYFDIDDGLDAVLTGPAPRSSGPQGRG</sequence>
<organism evidence="1 2">
    <name type="scientific">Modestobacter versicolor</name>
    <dbReference type="NCBI Taxonomy" id="429133"/>
    <lineage>
        <taxon>Bacteria</taxon>
        <taxon>Bacillati</taxon>
        <taxon>Actinomycetota</taxon>
        <taxon>Actinomycetes</taxon>
        <taxon>Geodermatophilales</taxon>
        <taxon>Geodermatophilaceae</taxon>
        <taxon>Modestobacter</taxon>
    </lineage>
</organism>